<keyword evidence="4" id="KW-0732">Signal</keyword>
<dbReference type="SUPFAM" id="SSF49785">
    <property type="entry name" value="Galactose-binding domain-like"/>
    <property type="match status" value="1"/>
</dbReference>
<organism evidence="9 10">
    <name type="scientific">Massilia cavernae</name>
    <dbReference type="NCBI Taxonomy" id="2320864"/>
    <lineage>
        <taxon>Bacteria</taxon>
        <taxon>Pseudomonadati</taxon>
        <taxon>Pseudomonadota</taxon>
        <taxon>Betaproteobacteria</taxon>
        <taxon>Burkholderiales</taxon>
        <taxon>Oxalobacteraceae</taxon>
        <taxon>Telluria group</taxon>
        <taxon>Massilia</taxon>
    </lineage>
</organism>
<dbReference type="PANTHER" id="PTHR42732:SF1">
    <property type="entry name" value="BETA-MANNOSIDASE"/>
    <property type="match status" value="1"/>
</dbReference>
<feature type="domain" description="Glycoside hydrolase family 2 catalytic" evidence="6">
    <location>
        <begin position="322"/>
        <end position="631"/>
    </location>
</feature>
<dbReference type="InterPro" id="IPR051913">
    <property type="entry name" value="GH2_Domain-Containing"/>
</dbReference>
<evidence type="ECO:0000313" key="10">
    <source>
        <dbReference type="Proteomes" id="UP000284006"/>
    </source>
</evidence>
<evidence type="ECO:0000313" key="9">
    <source>
        <dbReference type="EMBL" id="RJG21491.1"/>
    </source>
</evidence>
<dbReference type="Gene3D" id="2.60.120.260">
    <property type="entry name" value="Galactose-binding domain-like"/>
    <property type="match status" value="1"/>
</dbReference>
<reference evidence="9 10" key="1">
    <citation type="submission" date="2018-09" db="EMBL/GenBank/DDBJ databases">
        <authorList>
            <person name="Zhu H."/>
        </authorList>
    </citation>
    <scope>NUCLEOTIDE SEQUENCE [LARGE SCALE GENOMIC DNA]</scope>
    <source>
        <strain evidence="9 10">K1S02-61</strain>
    </source>
</reference>
<comment type="similarity">
    <text evidence="1">Belongs to the glycosyl hydrolase 2 family.</text>
</comment>
<dbReference type="Pfam" id="PF02837">
    <property type="entry name" value="Glyco_hydro_2_N"/>
    <property type="match status" value="1"/>
</dbReference>
<dbReference type="InterPro" id="IPR017853">
    <property type="entry name" value="GH"/>
</dbReference>
<dbReference type="InterPro" id="IPR006103">
    <property type="entry name" value="Glyco_hydro_2_cat"/>
</dbReference>
<evidence type="ECO:0000256" key="2">
    <source>
        <dbReference type="ARBA" id="ARBA00022801"/>
    </source>
</evidence>
<gene>
    <name evidence="9" type="ORF">D3872_06740</name>
</gene>
<evidence type="ECO:0000259" key="8">
    <source>
        <dbReference type="Pfam" id="PF11721"/>
    </source>
</evidence>
<dbReference type="SUPFAM" id="SSF49303">
    <property type="entry name" value="beta-Galactosidase/glucuronidase domain"/>
    <property type="match status" value="1"/>
</dbReference>
<dbReference type="SUPFAM" id="SSF51445">
    <property type="entry name" value="(Trans)glycosidases"/>
    <property type="match status" value="1"/>
</dbReference>
<dbReference type="Gene3D" id="2.60.120.430">
    <property type="entry name" value="Galactose-binding lectin"/>
    <property type="match status" value="1"/>
</dbReference>
<keyword evidence="3" id="KW-0326">Glycosidase</keyword>
<dbReference type="OrthoDB" id="53299at2"/>
<name>A0A418Y560_9BURK</name>
<protein>
    <submittedName>
        <fullName evidence="9">Glycoside hydrolase family 2</fullName>
    </submittedName>
</protein>
<feature type="domain" description="Malectin" evidence="8">
    <location>
        <begin position="774"/>
        <end position="864"/>
    </location>
</feature>
<keyword evidence="2 9" id="KW-0378">Hydrolase</keyword>
<dbReference type="InterPro" id="IPR006104">
    <property type="entry name" value="Glyco_hydro_2_N"/>
</dbReference>
<dbReference type="InterPro" id="IPR013783">
    <property type="entry name" value="Ig-like_fold"/>
</dbReference>
<dbReference type="InterPro" id="IPR008979">
    <property type="entry name" value="Galactose-bd-like_sf"/>
</dbReference>
<evidence type="ECO:0000256" key="1">
    <source>
        <dbReference type="ARBA" id="ARBA00007401"/>
    </source>
</evidence>
<keyword evidence="10" id="KW-1185">Reference proteome</keyword>
<accession>A0A418Y560</accession>
<dbReference type="Gene3D" id="3.20.20.80">
    <property type="entry name" value="Glycosidases"/>
    <property type="match status" value="1"/>
</dbReference>
<evidence type="ECO:0000259" key="7">
    <source>
        <dbReference type="Pfam" id="PF02837"/>
    </source>
</evidence>
<feature type="domain" description="Glycosyl hydrolases family 2 sugar binding" evidence="7">
    <location>
        <begin position="42"/>
        <end position="191"/>
    </location>
</feature>
<feature type="signal peptide" evidence="4">
    <location>
        <begin position="1"/>
        <end position="25"/>
    </location>
</feature>
<dbReference type="Gene3D" id="2.60.40.10">
    <property type="entry name" value="Immunoglobulins"/>
    <property type="match status" value="2"/>
</dbReference>
<dbReference type="AlphaFoldDB" id="A0A418Y560"/>
<dbReference type="Pfam" id="PF11721">
    <property type="entry name" value="Malectin"/>
    <property type="match status" value="1"/>
</dbReference>
<dbReference type="InterPro" id="IPR021720">
    <property type="entry name" value="Malectin_dom"/>
</dbReference>
<dbReference type="PRINTS" id="PR00132">
    <property type="entry name" value="GLHYDRLASE2"/>
</dbReference>
<dbReference type="InterPro" id="IPR006101">
    <property type="entry name" value="Glyco_hydro_2"/>
</dbReference>
<dbReference type="RefSeq" id="WP_119810058.1">
    <property type="nucleotide sequence ID" value="NZ_QYUP01000069.1"/>
</dbReference>
<feature type="domain" description="Glycoside hydrolase family 2 immunoglobulin-like beta-sandwich" evidence="5">
    <location>
        <begin position="212"/>
        <end position="312"/>
    </location>
</feature>
<evidence type="ECO:0000256" key="4">
    <source>
        <dbReference type="SAM" id="SignalP"/>
    </source>
</evidence>
<dbReference type="GO" id="GO:0004553">
    <property type="term" value="F:hydrolase activity, hydrolyzing O-glycosyl compounds"/>
    <property type="evidence" value="ECO:0007669"/>
    <property type="project" value="InterPro"/>
</dbReference>
<evidence type="ECO:0000256" key="3">
    <source>
        <dbReference type="ARBA" id="ARBA00023295"/>
    </source>
</evidence>
<sequence>MSFQRILHLAGAILTVALLGTAAHAASSAGNGRTETPLVDGWRFAFGDEYTEKSDSSSWQTVSLPHSWNRIGGHATKTADADDRKGKGWYRLKFNADSWAAKPRRSWLQFDGASIVSDVWLNGVLLGRHYGAVSGFRFDVSDAIRPGENQLVVRTDNTSPETKGSVTAETLPMGGDWFMYGGLYRKVSLVTAAPVHIDLADEGGPGVYARTVSIDAGRARVEVAAKVRNDASVAQVIRIRTSLIDATGKIVASDTQPISMALSSTREIKAVLDVAKPHLWNGVADPYLYKVKVDLLSGAQLVDVVAQNFGIRTMRFDASRGFFLNGKPLMLRGVNRHQETGANGWASTDDQLKRDYAIIKEIGANSVRLAHYQHAQAEYDLADRMGLVVWAEVPLVLSSAPYGQPTATPGFIANSEQHVRELIRQNFNHPSIAVWSVANEPNILNVFTQIKAPTVPLLDRLAKLARTEDPSRPPVLATCCGTIPGDLMPTTPGTGLDSPPEAVDVFGVNVYFGWYYANVSDLSAYLDRVHAFYPGKAISVTEYGAGGALSQHTDNPLGGPVVAGGRPHPEAFQSYIHEHTWPQLRAKPYLWGSWLWNMFDFGSAIRMEGDLVDTNDKGIVSFDRQVKKESFYFYKAHWNPEPMIYLAGHRYTDRASPVADVKAYSNAAKASLSVNGLDVGSAACVERICLWRNVVLAKGDNEMTVQATLNGTQLVDRAVWRRVHGPGVYRVLAGQLGVTETSAGLYGSDNLFSGGESHLLNIPARRNPPPPKVVAGAADQKMYLAYRAGSFSYELPLPNGEYALTLRFVEPVEGQVAGKRVFDVLAQGSVALEAVDIAAAVGSLSALERSVPLRVTDGRAKIEFVPKAGEAILSSFSVDPR</sequence>
<comment type="caution">
    <text evidence="9">The sequence shown here is derived from an EMBL/GenBank/DDBJ whole genome shotgun (WGS) entry which is preliminary data.</text>
</comment>
<evidence type="ECO:0000259" key="5">
    <source>
        <dbReference type="Pfam" id="PF00703"/>
    </source>
</evidence>
<evidence type="ECO:0000259" key="6">
    <source>
        <dbReference type="Pfam" id="PF02836"/>
    </source>
</evidence>
<proteinExistence type="inferred from homology"/>
<dbReference type="GO" id="GO:0005975">
    <property type="term" value="P:carbohydrate metabolic process"/>
    <property type="evidence" value="ECO:0007669"/>
    <property type="project" value="InterPro"/>
</dbReference>
<dbReference type="InterPro" id="IPR006102">
    <property type="entry name" value="Ig-like_GH2"/>
</dbReference>
<dbReference type="Pfam" id="PF00703">
    <property type="entry name" value="Glyco_hydro_2"/>
    <property type="match status" value="1"/>
</dbReference>
<feature type="chain" id="PRO_5019237944" evidence="4">
    <location>
        <begin position="26"/>
        <end position="881"/>
    </location>
</feature>
<dbReference type="EMBL" id="QYUP01000069">
    <property type="protein sequence ID" value="RJG21491.1"/>
    <property type="molecule type" value="Genomic_DNA"/>
</dbReference>
<dbReference type="Proteomes" id="UP000284006">
    <property type="component" value="Unassembled WGS sequence"/>
</dbReference>
<dbReference type="Pfam" id="PF02836">
    <property type="entry name" value="Glyco_hydro_2_C"/>
    <property type="match status" value="1"/>
</dbReference>
<dbReference type="InterPro" id="IPR036156">
    <property type="entry name" value="Beta-gal/glucu_dom_sf"/>
</dbReference>
<dbReference type="PANTHER" id="PTHR42732">
    <property type="entry name" value="BETA-GALACTOSIDASE"/>
    <property type="match status" value="1"/>
</dbReference>